<dbReference type="GO" id="GO:0032543">
    <property type="term" value="P:mitochondrial translation"/>
    <property type="evidence" value="ECO:0007669"/>
    <property type="project" value="UniProtKB-ARBA"/>
</dbReference>
<dbReference type="Gene3D" id="6.10.140.1950">
    <property type="match status" value="1"/>
</dbReference>
<dbReference type="Proteomes" id="UP000184383">
    <property type="component" value="Unassembled WGS sequence"/>
</dbReference>
<dbReference type="EMBL" id="KV878213">
    <property type="protein sequence ID" value="OJJ34302.1"/>
    <property type="molecule type" value="Genomic_DNA"/>
</dbReference>
<dbReference type="PANTHER" id="PTHR43804:SF7">
    <property type="entry name" value="LD18447P"/>
    <property type="match status" value="1"/>
</dbReference>
<dbReference type="SUPFAM" id="SSF75620">
    <property type="entry name" value="Release factor"/>
    <property type="match status" value="1"/>
</dbReference>
<proteinExistence type="inferred from homology"/>
<gene>
    <name evidence="5" type="ORF">ASPWEDRAFT_29465</name>
</gene>
<dbReference type="OrthoDB" id="2019491at2759"/>
<evidence type="ECO:0000259" key="4">
    <source>
        <dbReference type="PROSITE" id="PS00745"/>
    </source>
</evidence>
<dbReference type="Pfam" id="PF00472">
    <property type="entry name" value="RF-1"/>
    <property type="match status" value="1"/>
</dbReference>
<evidence type="ECO:0000313" key="6">
    <source>
        <dbReference type="Proteomes" id="UP000184383"/>
    </source>
</evidence>
<comment type="similarity">
    <text evidence="1">Belongs to the prokaryotic/mitochondrial release factor family.</text>
</comment>
<dbReference type="InterPro" id="IPR000352">
    <property type="entry name" value="Pep_chain_release_fac_I"/>
</dbReference>
<feature type="domain" description="Prokaryotic-type class I peptide chain release factors" evidence="4">
    <location>
        <begin position="316"/>
        <end position="332"/>
    </location>
</feature>
<dbReference type="PROSITE" id="PS00745">
    <property type="entry name" value="RF_PROK_I"/>
    <property type="match status" value="1"/>
</dbReference>
<dbReference type="STRING" id="1073089.A0A1L9RH99"/>
<accession>A0A1L9RH99</accession>
<dbReference type="SMART" id="SM00937">
    <property type="entry name" value="PCRF"/>
    <property type="match status" value="1"/>
</dbReference>
<evidence type="ECO:0000313" key="5">
    <source>
        <dbReference type="EMBL" id="OJJ34302.1"/>
    </source>
</evidence>
<evidence type="ECO:0000256" key="3">
    <source>
        <dbReference type="ARBA" id="ARBA00022917"/>
    </source>
</evidence>
<dbReference type="FunFam" id="3.30.160.20:FF:000070">
    <property type="entry name" value="Related to MRF1-peptide chain release factor, mitochondrial"/>
    <property type="match status" value="1"/>
</dbReference>
<reference evidence="6" key="1">
    <citation type="journal article" date="2017" name="Genome Biol.">
        <title>Comparative genomics reveals high biological diversity and specific adaptations in the industrially and medically important fungal genus Aspergillus.</title>
        <authorList>
            <person name="de Vries R.P."/>
            <person name="Riley R."/>
            <person name="Wiebenga A."/>
            <person name="Aguilar-Osorio G."/>
            <person name="Amillis S."/>
            <person name="Uchima C.A."/>
            <person name="Anderluh G."/>
            <person name="Asadollahi M."/>
            <person name="Askin M."/>
            <person name="Barry K."/>
            <person name="Battaglia E."/>
            <person name="Bayram O."/>
            <person name="Benocci T."/>
            <person name="Braus-Stromeyer S.A."/>
            <person name="Caldana C."/>
            <person name="Canovas D."/>
            <person name="Cerqueira G.C."/>
            <person name="Chen F."/>
            <person name="Chen W."/>
            <person name="Choi C."/>
            <person name="Clum A."/>
            <person name="Dos Santos R.A."/>
            <person name="Damasio A.R."/>
            <person name="Diallinas G."/>
            <person name="Emri T."/>
            <person name="Fekete E."/>
            <person name="Flipphi M."/>
            <person name="Freyberg S."/>
            <person name="Gallo A."/>
            <person name="Gournas C."/>
            <person name="Habgood R."/>
            <person name="Hainaut M."/>
            <person name="Harispe M.L."/>
            <person name="Henrissat B."/>
            <person name="Hilden K.S."/>
            <person name="Hope R."/>
            <person name="Hossain A."/>
            <person name="Karabika E."/>
            <person name="Karaffa L."/>
            <person name="Karanyi Z."/>
            <person name="Krasevec N."/>
            <person name="Kuo A."/>
            <person name="Kusch H."/>
            <person name="LaButti K."/>
            <person name="Lagendijk E.L."/>
            <person name="Lapidus A."/>
            <person name="Levasseur A."/>
            <person name="Lindquist E."/>
            <person name="Lipzen A."/>
            <person name="Logrieco A.F."/>
            <person name="MacCabe A."/>
            <person name="Maekelae M.R."/>
            <person name="Malavazi I."/>
            <person name="Melin P."/>
            <person name="Meyer V."/>
            <person name="Mielnichuk N."/>
            <person name="Miskei M."/>
            <person name="Molnar A.P."/>
            <person name="Mule G."/>
            <person name="Ngan C.Y."/>
            <person name="Orejas M."/>
            <person name="Orosz E."/>
            <person name="Ouedraogo J.P."/>
            <person name="Overkamp K.M."/>
            <person name="Park H.-S."/>
            <person name="Perrone G."/>
            <person name="Piumi F."/>
            <person name="Punt P.J."/>
            <person name="Ram A.F."/>
            <person name="Ramon A."/>
            <person name="Rauscher S."/>
            <person name="Record E."/>
            <person name="Riano-Pachon D.M."/>
            <person name="Robert V."/>
            <person name="Roehrig J."/>
            <person name="Ruller R."/>
            <person name="Salamov A."/>
            <person name="Salih N.S."/>
            <person name="Samson R.A."/>
            <person name="Sandor E."/>
            <person name="Sanguinetti M."/>
            <person name="Schuetze T."/>
            <person name="Sepcic K."/>
            <person name="Shelest E."/>
            <person name="Sherlock G."/>
            <person name="Sophianopoulou V."/>
            <person name="Squina F.M."/>
            <person name="Sun H."/>
            <person name="Susca A."/>
            <person name="Todd R.B."/>
            <person name="Tsang A."/>
            <person name="Unkles S.E."/>
            <person name="van de Wiele N."/>
            <person name="van Rossen-Uffink D."/>
            <person name="Oliveira J.V."/>
            <person name="Vesth T.C."/>
            <person name="Visser J."/>
            <person name="Yu J.-H."/>
            <person name="Zhou M."/>
            <person name="Andersen M.R."/>
            <person name="Archer D.B."/>
            <person name="Baker S.E."/>
            <person name="Benoit I."/>
            <person name="Brakhage A.A."/>
            <person name="Braus G.H."/>
            <person name="Fischer R."/>
            <person name="Frisvad J.C."/>
            <person name="Goldman G.H."/>
            <person name="Houbraken J."/>
            <person name="Oakley B."/>
            <person name="Pocsi I."/>
            <person name="Scazzocchio C."/>
            <person name="Seiboth B."/>
            <person name="vanKuyk P.A."/>
            <person name="Wortman J."/>
            <person name="Dyer P.S."/>
            <person name="Grigoriev I.V."/>
        </authorList>
    </citation>
    <scope>NUCLEOTIDE SEQUENCE [LARGE SCALE GENOMIC DNA]</scope>
    <source>
        <strain evidence="6">DTO 134E9</strain>
    </source>
</reference>
<dbReference type="RefSeq" id="XP_040687978.1">
    <property type="nucleotide sequence ID" value="XM_040833286.1"/>
</dbReference>
<dbReference type="GeneID" id="63749134"/>
<dbReference type="VEuPathDB" id="FungiDB:ASPWEDRAFT_29465"/>
<keyword evidence="6" id="KW-1185">Reference proteome</keyword>
<name>A0A1L9RH99_ASPWE</name>
<evidence type="ECO:0000256" key="2">
    <source>
        <dbReference type="ARBA" id="ARBA00022481"/>
    </source>
</evidence>
<dbReference type="InterPro" id="IPR050057">
    <property type="entry name" value="Prokaryotic/Mito_RF"/>
</dbReference>
<keyword evidence="3" id="KW-0648">Protein biosynthesis</keyword>
<dbReference type="Pfam" id="PF03462">
    <property type="entry name" value="PCRF"/>
    <property type="match status" value="1"/>
</dbReference>
<keyword evidence="2" id="KW-0488">Methylation</keyword>
<dbReference type="AlphaFoldDB" id="A0A1L9RH99"/>
<dbReference type="InterPro" id="IPR045853">
    <property type="entry name" value="Pep_chain_release_fac_I_sf"/>
</dbReference>
<dbReference type="Gene3D" id="3.30.160.20">
    <property type="match status" value="1"/>
</dbReference>
<organism evidence="5 6">
    <name type="scientific">Aspergillus wentii DTO 134E9</name>
    <dbReference type="NCBI Taxonomy" id="1073089"/>
    <lineage>
        <taxon>Eukaryota</taxon>
        <taxon>Fungi</taxon>
        <taxon>Dikarya</taxon>
        <taxon>Ascomycota</taxon>
        <taxon>Pezizomycotina</taxon>
        <taxon>Eurotiomycetes</taxon>
        <taxon>Eurotiomycetidae</taxon>
        <taxon>Eurotiales</taxon>
        <taxon>Aspergillaceae</taxon>
        <taxon>Aspergillus</taxon>
        <taxon>Aspergillus subgen. Cremei</taxon>
    </lineage>
</organism>
<evidence type="ECO:0000256" key="1">
    <source>
        <dbReference type="ARBA" id="ARBA00010835"/>
    </source>
</evidence>
<dbReference type="GO" id="GO:0003747">
    <property type="term" value="F:translation release factor activity"/>
    <property type="evidence" value="ECO:0007669"/>
    <property type="project" value="InterPro"/>
</dbReference>
<dbReference type="InterPro" id="IPR005139">
    <property type="entry name" value="PCRF"/>
</dbReference>
<dbReference type="PANTHER" id="PTHR43804">
    <property type="entry name" value="LD18447P"/>
    <property type="match status" value="1"/>
</dbReference>
<sequence length="459" mass="50263">MEMSTLNFQSGLYSPLRAEWSRNYNTIPKALNKSSSRSKPAAGSATAGFEHEWDPINIRFNHGGADDLEVPDHGISSALLTRARSLAAEHSKLSACLTDTFDAKVAKRVGELASIAKVLREWDSANESILELKSLLDDPDTDAELRSLAVEDLESSNVALPAISDSLKQSLIPRHPFAELPCLVEIRPGAGGDEAGIFAFEILRMYIAFCSRRGLRSTILKQDVGDGPAEDRLSEAVIEVEANGAYDVMRTESGVHRVQRVPATETKGRTHTSAVSVMVLPSFPETGSGVDGGFNFDDPSSDYYVDPQEVRTEKMRASGAGGQHVNKTESAIRLTHVPTGVVVSMQDSRSQHANRKKAWQVLRAKLAEARQEAREQELVQLRRGAMGGIARMGRGDKIRTYNYGQSRCTDHRSGITVHNLDDILDGGDGLETVMDSVRTWLVDREVEAMVEEDSTKSKI</sequence>
<dbReference type="Gene3D" id="3.30.70.1660">
    <property type="match status" value="1"/>
</dbReference>
<dbReference type="GO" id="GO:0005739">
    <property type="term" value="C:mitochondrion"/>
    <property type="evidence" value="ECO:0007669"/>
    <property type="project" value="UniProtKB-ARBA"/>
</dbReference>
<protein>
    <recommendedName>
        <fullName evidence="4">Prokaryotic-type class I peptide chain release factors domain-containing protein</fullName>
    </recommendedName>
</protein>